<feature type="signal peptide" evidence="3">
    <location>
        <begin position="1"/>
        <end position="22"/>
    </location>
</feature>
<feature type="chain" id="PRO_5015094129" evidence="3">
    <location>
        <begin position="23"/>
        <end position="407"/>
    </location>
</feature>
<proteinExistence type="predicted"/>
<dbReference type="EMBL" id="GL385395">
    <property type="protein sequence ID" value="EJT81081.1"/>
    <property type="molecule type" value="Genomic_DNA"/>
</dbReference>
<sequence length="407" mass="42343">MRSAVGLPVALTGGLLVPGAVSNGLNGVTFLFPTGGETFTYPNTVVNISYVTPFPAPQLFTWCRSFGDNIRQIRIEFVKPFSGSHLTPINFTNSDTCWFNLRPNETKGYGDNSGEFSIVADGSAKSTTVGLATAARPTSTPPPVTSSTPTVAPTLPPTTDQLGSHGLSSGAVAGISVGATLVVAILCAAALAFWWANRKHAKHAGSSGSRWTPLGGSGRKPDGAGGEEEPLATPGSGPGLWQTSNNSLTNAYSHVSSHPRVSYPSDPPSMISDGYYGAPSAHTSVALSSGPLEDAYSVSMIHNTYSEVDTSPSSRATTVAALAAPVAPTPSTSSGQAAELPSIYTYRGWGGEQEMPVSETTAARLPYPAHGQERAEQKFLLQDMQALKTQRQLPSSSDHGPGPYFAG</sequence>
<dbReference type="Proteomes" id="UP000006039">
    <property type="component" value="Unassembled WGS sequence"/>
</dbReference>
<evidence type="ECO:0000256" key="1">
    <source>
        <dbReference type="SAM" id="MobiDB-lite"/>
    </source>
</evidence>
<keyword evidence="6" id="KW-1185">Reference proteome</keyword>
<keyword evidence="2" id="KW-0472">Membrane</keyword>
<reference evidence="5" key="4">
    <citation type="journal article" date="2015" name="G3 (Bethesda)">
        <title>Genome sequences of three phytopathogenic species of the Magnaporthaceae family of fungi.</title>
        <authorList>
            <person name="Okagaki L.H."/>
            <person name="Nunes C.C."/>
            <person name="Sailsbery J."/>
            <person name="Clay B."/>
            <person name="Brown D."/>
            <person name="John T."/>
            <person name="Oh Y."/>
            <person name="Young N."/>
            <person name="Fitzgerald M."/>
            <person name="Haas B.J."/>
            <person name="Zeng Q."/>
            <person name="Young S."/>
            <person name="Adiconis X."/>
            <person name="Fan L."/>
            <person name="Levin J.Z."/>
            <person name="Mitchell T.K."/>
            <person name="Okubara P.A."/>
            <person name="Farman M.L."/>
            <person name="Kohn L.M."/>
            <person name="Birren B."/>
            <person name="Ma L.-J."/>
            <person name="Dean R.A."/>
        </authorList>
    </citation>
    <scope>NUCLEOTIDE SEQUENCE</scope>
    <source>
        <strain evidence="5">R3-111a-1</strain>
    </source>
</reference>
<reference evidence="4" key="2">
    <citation type="submission" date="2010-07" db="EMBL/GenBank/DDBJ databases">
        <authorList>
            <consortium name="The Broad Institute Genome Sequencing Platform"/>
            <consortium name="Broad Institute Genome Sequencing Center for Infectious Disease"/>
            <person name="Ma L.-J."/>
            <person name="Dead R."/>
            <person name="Young S."/>
            <person name="Zeng Q."/>
            <person name="Koehrsen M."/>
            <person name="Alvarado L."/>
            <person name="Berlin A."/>
            <person name="Chapman S.B."/>
            <person name="Chen Z."/>
            <person name="Freedman E."/>
            <person name="Gellesch M."/>
            <person name="Goldberg J."/>
            <person name="Griggs A."/>
            <person name="Gujja S."/>
            <person name="Heilman E.R."/>
            <person name="Heiman D."/>
            <person name="Hepburn T."/>
            <person name="Howarth C."/>
            <person name="Jen D."/>
            <person name="Larson L."/>
            <person name="Mehta T."/>
            <person name="Neiman D."/>
            <person name="Pearson M."/>
            <person name="Roberts A."/>
            <person name="Saif S."/>
            <person name="Shea T."/>
            <person name="Shenoy N."/>
            <person name="Sisk P."/>
            <person name="Stolte C."/>
            <person name="Sykes S."/>
            <person name="Walk T."/>
            <person name="White J."/>
            <person name="Yandava C."/>
            <person name="Haas B."/>
            <person name="Nusbaum C."/>
            <person name="Birren B."/>
        </authorList>
    </citation>
    <scope>NUCLEOTIDE SEQUENCE</scope>
    <source>
        <strain evidence="4">R3-111a-1</strain>
    </source>
</reference>
<dbReference type="HOGENOM" id="CLU_806704_0_0_1"/>
<dbReference type="VEuPathDB" id="FungiDB:GGTG_01068"/>
<reference evidence="6" key="1">
    <citation type="submission" date="2010-07" db="EMBL/GenBank/DDBJ databases">
        <title>The genome sequence of Gaeumannomyces graminis var. tritici strain R3-111a-1.</title>
        <authorList>
            <consortium name="The Broad Institute Genome Sequencing Platform"/>
            <person name="Ma L.-J."/>
            <person name="Dead R."/>
            <person name="Young S."/>
            <person name="Zeng Q."/>
            <person name="Koehrsen M."/>
            <person name="Alvarado L."/>
            <person name="Berlin A."/>
            <person name="Chapman S.B."/>
            <person name="Chen Z."/>
            <person name="Freedman E."/>
            <person name="Gellesch M."/>
            <person name="Goldberg J."/>
            <person name="Griggs A."/>
            <person name="Gujja S."/>
            <person name="Heilman E.R."/>
            <person name="Heiman D."/>
            <person name="Hepburn T."/>
            <person name="Howarth C."/>
            <person name="Jen D."/>
            <person name="Larson L."/>
            <person name="Mehta T."/>
            <person name="Neiman D."/>
            <person name="Pearson M."/>
            <person name="Roberts A."/>
            <person name="Saif S."/>
            <person name="Shea T."/>
            <person name="Shenoy N."/>
            <person name="Sisk P."/>
            <person name="Stolte C."/>
            <person name="Sykes S."/>
            <person name="Walk T."/>
            <person name="White J."/>
            <person name="Yandava C."/>
            <person name="Haas B."/>
            <person name="Nusbaum C."/>
            <person name="Birren B."/>
        </authorList>
    </citation>
    <scope>NUCLEOTIDE SEQUENCE [LARGE SCALE GENOMIC DNA]</scope>
    <source>
        <strain evidence="6">R3-111a-1</strain>
    </source>
</reference>
<keyword evidence="3" id="KW-0732">Signal</keyword>
<evidence type="ECO:0000313" key="5">
    <source>
        <dbReference type="EnsemblFungi" id="EJT81081"/>
    </source>
</evidence>
<keyword evidence="2" id="KW-1133">Transmembrane helix</keyword>
<evidence type="ECO:0000256" key="3">
    <source>
        <dbReference type="SAM" id="SignalP"/>
    </source>
</evidence>
<dbReference type="STRING" id="644352.J3NII8"/>
<dbReference type="EnsemblFungi" id="EJT81081">
    <property type="protein sequence ID" value="EJT81081"/>
    <property type="gene ID" value="GGTG_01068"/>
</dbReference>
<evidence type="ECO:0000313" key="6">
    <source>
        <dbReference type="Proteomes" id="UP000006039"/>
    </source>
</evidence>
<accession>J3NII8</accession>
<reference evidence="5" key="5">
    <citation type="submission" date="2018-04" db="UniProtKB">
        <authorList>
            <consortium name="EnsemblFungi"/>
        </authorList>
    </citation>
    <scope>IDENTIFICATION</scope>
    <source>
        <strain evidence="5">R3-111a-1</strain>
    </source>
</reference>
<keyword evidence="2" id="KW-0812">Transmembrane</keyword>
<dbReference type="GeneID" id="20341526"/>
<protein>
    <submittedName>
        <fullName evidence="4 5">Uncharacterized protein</fullName>
    </submittedName>
</protein>
<dbReference type="eggNOG" id="ENOG502RMUW">
    <property type="taxonomic scope" value="Eukaryota"/>
</dbReference>
<reference evidence="4" key="3">
    <citation type="submission" date="2010-09" db="EMBL/GenBank/DDBJ databases">
        <title>Annotation of Gaeumannomyces graminis var. tritici R3-111a-1.</title>
        <authorList>
            <consortium name="The Broad Institute Genome Sequencing Platform"/>
            <person name="Ma L.-J."/>
            <person name="Dead R."/>
            <person name="Young S.K."/>
            <person name="Zeng Q."/>
            <person name="Gargeya S."/>
            <person name="Fitzgerald M."/>
            <person name="Haas B."/>
            <person name="Abouelleil A."/>
            <person name="Alvarado L."/>
            <person name="Arachchi H.M."/>
            <person name="Berlin A."/>
            <person name="Brown A."/>
            <person name="Chapman S.B."/>
            <person name="Chen Z."/>
            <person name="Dunbar C."/>
            <person name="Freedman E."/>
            <person name="Gearin G."/>
            <person name="Gellesch M."/>
            <person name="Goldberg J."/>
            <person name="Griggs A."/>
            <person name="Gujja S."/>
            <person name="Heiman D."/>
            <person name="Howarth C."/>
            <person name="Larson L."/>
            <person name="Lui A."/>
            <person name="MacDonald P.J.P."/>
            <person name="Mehta T."/>
            <person name="Montmayeur A."/>
            <person name="Murphy C."/>
            <person name="Neiman D."/>
            <person name="Pearson M."/>
            <person name="Priest M."/>
            <person name="Roberts A."/>
            <person name="Saif S."/>
            <person name="Shea T."/>
            <person name="Shenoy N."/>
            <person name="Sisk P."/>
            <person name="Stolte C."/>
            <person name="Sykes S."/>
            <person name="Yandava C."/>
            <person name="Wortman J."/>
            <person name="Nusbaum C."/>
            <person name="Birren B."/>
        </authorList>
    </citation>
    <scope>NUCLEOTIDE SEQUENCE</scope>
    <source>
        <strain evidence="4">R3-111a-1</strain>
    </source>
</reference>
<evidence type="ECO:0000313" key="4">
    <source>
        <dbReference type="EMBL" id="EJT81081.1"/>
    </source>
</evidence>
<name>J3NII8_GAET3</name>
<feature type="region of interest" description="Disordered" evidence="1">
    <location>
        <begin position="383"/>
        <end position="407"/>
    </location>
</feature>
<feature type="compositionally biased region" description="Polar residues" evidence="1">
    <location>
        <begin position="387"/>
        <end position="398"/>
    </location>
</feature>
<feature type="region of interest" description="Disordered" evidence="1">
    <location>
        <begin position="203"/>
        <end position="246"/>
    </location>
</feature>
<feature type="transmembrane region" description="Helical" evidence="2">
    <location>
        <begin position="171"/>
        <end position="196"/>
    </location>
</feature>
<dbReference type="RefSeq" id="XP_009217090.1">
    <property type="nucleotide sequence ID" value="XM_009218826.1"/>
</dbReference>
<dbReference type="AlphaFoldDB" id="J3NII8"/>
<gene>
    <name evidence="5" type="primary">20341526</name>
    <name evidence="4" type="ORF">GGTG_01068</name>
</gene>
<dbReference type="OrthoDB" id="5367645at2759"/>
<evidence type="ECO:0000256" key="2">
    <source>
        <dbReference type="SAM" id="Phobius"/>
    </source>
</evidence>
<organism evidence="4">
    <name type="scientific">Gaeumannomyces tritici (strain R3-111a-1)</name>
    <name type="common">Wheat and barley take-all root rot fungus</name>
    <name type="synonym">Gaeumannomyces graminis var. tritici</name>
    <dbReference type="NCBI Taxonomy" id="644352"/>
    <lineage>
        <taxon>Eukaryota</taxon>
        <taxon>Fungi</taxon>
        <taxon>Dikarya</taxon>
        <taxon>Ascomycota</taxon>
        <taxon>Pezizomycotina</taxon>
        <taxon>Sordariomycetes</taxon>
        <taxon>Sordariomycetidae</taxon>
        <taxon>Magnaporthales</taxon>
        <taxon>Magnaporthaceae</taxon>
        <taxon>Gaeumannomyces</taxon>
    </lineage>
</organism>